<gene>
    <name evidence="2" type="ORF">EI168_00320</name>
</gene>
<dbReference type="InterPro" id="IPR036390">
    <property type="entry name" value="WH_DNA-bd_sf"/>
</dbReference>
<accession>A0ABR9EXE0</accession>
<dbReference type="InterPro" id="IPR000600">
    <property type="entry name" value="ROK"/>
</dbReference>
<dbReference type="Gene3D" id="1.10.10.10">
    <property type="entry name" value="Winged helix-like DNA-binding domain superfamily/Winged helix DNA-binding domain"/>
    <property type="match status" value="1"/>
</dbReference>
<evidence type="ECO:0000313" key="3">
    <source>
        <dbReference type="Proteomes" id="UP001645039"/>
    </source>
</evidence>
<dbReference type="Gene3D" id="3.30.420.40">
    <property type="match status" value="2"/>
</dbReference>
<evidence type="ECO:0000259" key="1">
    <source>
        <dbReference type="Pfam" id="PF01047"/>
    </source>
</evidence>
<proteinExistence type="predicted"/>
<dbReference type="SUPFAM" id="SSF46785">
    <property type="entry name" value="Winged helix' DNA-binding domain"/>
    <property type="match status" value="1"/>
</dbReference>
<dbReference type="InterPro" id="IPR036388">
    <property type="entry name" value="WH-like_DNA-bd_sf"/>
</dbReference>
<comment type="caution">
    <text evidence="2">The sequence shown here is derived from an EMBL/GenBank/DDBJ whole genome shotgun (WGS) entry which is preliminary data.</text>
</comment>
<dbReference type="Proteomes" id="UP001645039">
    <property type="component" value="Unassembled WGS sequence"/>
</dbReference>
<keyword evidence="3" id="KW-1185">Reference proteome</keyword>
<dbReference type="RefSeq" id="WP_096282267.1">
    <property type="nucleotide sequence ID" value="NZ_CBCSBM010000011.1"/>
</dbReference>
<dbReference type="Pfam" id="PF00480">
    <property type="entry name" value="ROK"/>
    <property type="match status" value="1"/>
</dbReference>
<organism evidence="2 3">
    <name type="scientific">Halomonas casei</name>
    <dbReference type="NCBI Taxonomy" id="2742613"/>
    <lineage>
        <taxon>Bacteria</taxon>
        <taxon>Pseudomonadati</taxon>
        <taxon>Pseudomonadota</taxon>
        <taxon>Gammaproteobacteria</taxon>
        <taxon>Oceanospirillales</taxon>
        <taxon>Halomonadaceae</taxon>
        <taxon>Halomonas</taxon>
    </lineage>
</organism>
<dbReference type="SUPFAM" id="SSF53067">
    <property type="entry name" value="Actin-like ATPase domain"/>
    <property type="match status" value="1"/>
</dbReference>
<name>A0ABR9EXE0_9GAMM</name>
<dbReference type="EMBL" id="RRZD01000001">
    <property type="protein sequence ID" value="MBE0398554.1"/>
    <property type="molecule type" value="Genomic_DNA"/>
</dbReference>
<sequence length="406" mass="43292">MSLPSTDTSRHDNILAVLRTLREQGPVARVDLGALNGISSATVTSISAELLQQGLITEHPHATPRPAVRGRPKTLIALDPQAAYVVCIKLSINEIQLVVGNFAGQVCHSEYHIIPTLKLTADDLVTLLQEKVSAVCAQQQGKFQRLAGICLAVQGVVSSAYGTIIWSPALSFRNASISDHLVEYFNCSVLLENDANCIISLLAAQPAYADSPNLVVIMLGYGIGMSVLINGVPFVGANGSAAELGHSKYQPDGALCACGRRGCIEAYVSDYALYREAVHHSVLLNDETTHPSESQMRSLTQMAAQGDPQAMRIYAEAGRALGYGIANVLALFNPDLVLITGAGVRGFDAMQEAMQHAISEALVAELVGSTRIESHAWDQDMTCMGGIAMTLYATDSQTLLSTNERA</sequence>
<evidence type="ECO:0000313" key="2">
    <source>
        <dbReference type="EMBL" id="MBE0398554.1"/>
    </source>
</evidence>
<dbReference type="InterPro" id="IPR000835">
    <property type="entry name" value="HTH_MarR-typ"/>
</dbReference>
<feature type="domain" description="HTH marR-type" evidence="1">
    <location>
        <begin position="16"/>
        <end position="57"/>
    </location>
</feature>
<dbReference type="PANTHER" id="PTHR18964">
    <property type="entry name" value="ROK (REPRESSOR, ORF, KINASE) FAMILY"/>
    <property type="match status" value="1"/>
</dbReference>
<dbReference type="PANTHER" id="PTHR18964:SF173">
    <property type="entry name" value="GLUCOKINASE"/>
    <property type="match status" value="1"/>
</dbReference>
<protein>
    <submittedName>
        <fullName evidence="2">ROK family transcriptional regulator</fullName>
    </submittedName>
</protein>
<reference evidence="2 3" key="1">
    <citation type="submission" date="2020-07" db="EMBL/GenBank/DDBJ databases">
        <title>Halophilic bacteria isolated from french cheeses.</title>
        <authorList>
            <person name="Kothe C.I."/>
            <person name="Farah-Kraiem B."/>
            <person name="Renault P."/>
            <person name="Dridi B."/>
        </authorList>
    </citation>
    <scope>NUCLEOTIDE SEQUENCE [LARGE SCALE GENOMIC DNA]</scope>
    <source>
        <strain evidence="2 3">FME1</strain>
    </source>
</reference>
<dbReference type="InterPro" id="IPR043129">
    <property type="entry name" value="ATPase_NBD"/>
</dbReference>
<dbReference type="Pfam" id="PF01047">
    <property type="entry name" value="MarR"/>
    <property type="match status" value="1"/>
</dbReference>